<proteinExistence type="predicted"/>
<evidence type="ECO:0000256" key="1">
    <source>
        <dbReference type="ARBA" id="ARBA00022737"/>
    </source>
</evidence>
<dbReference type="EMBL" id="QMKO01001841">
    <property type="protein sequence ID" value="RTG86218.1"/>
    <property type="molecule type" value="Genomic_DNA"/>
</dbReference>
<evidence type="ECO:0000313" key="5">
    <source>
        <dbReference type="Proteomes" id="UP000290809"/>
    </source>
</evidence>
<dbReference type="PROSITE" id="PS50222">
    <property type="entry name" value="EF_HAND_2"/>
    <property type="match status" value="1"/>
</dbReference>
<dbReference type="FunFam" id="1.10.238.10:FF:000001">
    <property type="entry name" value="Calmodulin 1"/>
    <property type="match status" value="1"/>
</dbReference>
<feature type="domain" description="EF-hand" evidence="3">
    <location>
        <begin position="29"/>
        <end position="49"/>
    </location>
</feature>
<evidence type="ECO:0000259" key="3">
    <source>
        <dbReference type="PROSITE" id="PS50222"/>
    </source>
</evidence>
<sequence>MAFDEFVRLLSNESDAHEEVSATREAFEDNDGYITASELRQVMTRVGHNCSEIEVQEMLSEADQDGDGKVTYEGQKKYKCLKVYCFAISSYSIPIIVPI</sequence>
<keyword evidence="2" id="KW-0106">Calcium</keyword>
<dbReference type="Proteomes" id="UP000290809">
    <property type="component" value="Unassembled WGS sequence"/>
</dbReference>
<dbReference type="InterPro" id="IPR011992">
    <property type="entry name" value="EF-hand-dom_pair"/>
</dbReference>
<protein>
    <submittedName>
        <fullName evidence="4">Calmodulin</fullName>
    </submittedName>
</protein>
<name>A0A430QES1_SCHBO</name>
<dbReference type="PANTHER" id="PTHR23050">
    <property type="entry name" value="CALCIUM BINDING PROTEIN"/>
    <property type="match status" value="1"/>
</dbReference>
<dbReference type="GO" id="GO:0005509">
    <property type="term" value="F:calcium ion binding"/>
    <property type="evidence" value="ECO:0007669"/>
    <property type="project" value="InterPro"/>
</dbReference>
<organism evidence="4 5">
    <name type="scientific">Schistosoma bovis</name>
    <name type="common">Blood fluke</name>
    <dbReference type="NCBI Taxonomy" id="6184"/>
    <lineage>
        <taxon>Eukaryota</taxon>
        <taxon>Metazoa</taxon>
        <taxon>Spiralia</taxon>
        <taxon>Lophotrochozoa</taxon>
        <taxon>Platyhelminthes</taxon>
        <taxon>Trematoda</taxon>
        <taxon>Digenea</taxon>
        <taxon>Strigeidida</taxon>
        <taxon>Schistosomatoidea</taxon>
        <taxon>Schistosomatidae</taxon>
        <taxon>Schistosoma</taxon>
    </lineage>
</organism>
<dbReference type="Pfam" id="PF13499">
    <property type="entry name" value="EF-hand_7"/>
    <property type="match status" value="1"/>
</dbReference>
<dbReference type="SUPFAM" id="SSF47473">
    <property type="entry name" value="EF-hand"/>
    <property type="match status" value="1"/>
</dbReference>
<dbReference type="AlphaFoldDB" id="A0A430QES1"/>
<keyword evidence="5" id="KW-1185">Reference proteome</keyword>
<dbReference type="STRING" id="6184.A0A430QES1"/>
<evidence type="ECO:0000313" key="4">
    <source>
        <dbReference type="EMBL" id="RTG86218.1"/>
    </source>
</evidence>
<dbReference type="InterPro" id="IPR002048">
    <property type="entry name" value="EF_hand_dom"/>
</dbReference>
<dbReference type="CDD" id="cd00051">
    <property type="entry name" value="EFh"/>
    <property type="match status" value="1"/>
</dbReference>
<dbReference type="Gene3D" id="1.10.238.10">
    <property type="entry name" value="EF-hand"/>
    <property type="match status" value="1"/>
</dbReference>
<reference evidence="4 5" key="1">
    <citation type="journal article" date="2019" name="PLoS Pathog.">
        <title>Genome sequence of the bovine parasite Schistosoma bovis Tanzania.</title>
        <authorList>
            <person name="Oey H."/>
            <person name="Zakrzewski M."/>
            <person name="Gobert G."/>
            <person name="Gravermann K."/>
            <person name="Stoye J."/>
            <person name="Jones M."/>
            <person name="Mcmanus D."/>
            <person name="Krause L."/>
        </authorList>
    </citation>
    <scope>NUCLEOTIDE SEQUENCE [LARGE SCALE GENOMIC DNA]</scope>
    <source>
        <strain evidence="4 5">TAN1997</strain>
    </source>
</reference>
<dbReference type="InterPro" id="IPR050145">
    <property type="entry name" value="Centrin_CML-like"/>
</dbReference>
<gene>
    <name evidence="4" type="ORF">DC041_0012015</name>
</gene>
<evidence type="ECO:0000256" key="2">
    <source>
        <dbReference type="ARBA" id="ARBA00022837"/>
    </source>
</evidence>
<accession>A0A430QES1</accession>
<comment type="caution">
    <text evidence="4">The sequence shown here is derived from an EMBL/GenBank/DDBJ whole genome shotgun (WGS) entry which is preliminary data.</text>
</comment>
<keyword evidence="1" id="KW-0677">Repeat</keyword>